<reference evidence="1 2" key="1">
    <citation type="submission" date="2017-04" db="EMBL/GenBank/DDBJ databases">
        <authorList>
            <person name="Afonso C.L."/>
            <person name="Miller P.J."/>
            <person name="Scott M.A."/>
            <person name="Spackman E."/>
            <person name="Goraichik I."/>
            <person name="Dimitrov K.M."/>
            <person name="Suarez D.L."/>
            <person name="Swayne D.E."/>
        </authorList>
    </citation>
    <scope>NUCLEOTIDE SEQUENCE [LARGE SCALE GENOMIC DNA]</scope>
    <source>
        <strain evidence="1 2">DSM 26133</strain>
    </source>
</reference>
<evidence type="ECO:0000313" key="2">
    <source>
        <dbReference type="Proteomes" id="UP000192472"/>
    </source>
</evidence>
<dbReference type="AlphaFoldDB" id="A0A1W2GBC3"/>
<protein>
    <submittedName>
        <fullName evidence="1">Uncharacterized protein</fullName>
    </submittedName>
</protein>
<dbReference type="EMBL" id="FWYF01000002">
    <property type="protein sequence ID" value="SMD33957.1"/>
    <property type="molecule type" value="Genomic_DNA"/>
</dbReference>
<keyword evidence="2" id="KW-1185">Reference proteome</keyword>
<dbReference type="PROSITE" id="PS51257">
    <property type="entry name" value="PROKAR_LIPOPROTEIN"/>
    <property type="match status" value="1"/>
</dbReference>
<evidence type="ECO:0000313" key="1">
    <source>
        <dbReference type="EMBL" id="SMD33957.1"/>
    </source>
</evidence>
<sequence length="420" mass="50199">MADKTILMNQSRLKLLFFFVFIFFSSCDDNETLPPQLDNEKFLRSFHRVIYRIVGYQSPTYEGEFRHEYDDKGRLIRSSRNIQYLGEIGEEVEVFEHSVSDDGFISSSVSISYDESSRRDYPIYYLFNYDKDGLIEKVKISTDYGQISDLTIRHNSEGLVERIEEKNEYWVENHFFFYDEDKNTIKIRTESEGSYFEAFFEYQEELLTKYSTSFNGELNSYYYTFEYDSKNVLIKRNNFSDHGDSFTRFEYGDYYRELLFKDDKIQKESVYGNKLKLRMLYDYQYNYYPSEYFEGEINFCYLIKWTDDSLLEHTFYEISNGELLKVGHGTTKYFQYGEENHQLGDTGVSIVKFYDATSELIYTAEISWIWSSEYSVLGDGKVVEKIIWKDKSDELIEYSNIQEGWVKFLFIRLNDAETLD</sequence>
<name>A0A1W2GBC3_REIFA</name>
<accession>A0A1W2GBC3</accession>
<dbReference type="STRING" id="692418.SAMN04488029_1765"/>
<proteinExistence type="predicted"/>
<gene>
    <name evidence="1" type="ORF">SAMN04488029_1765</name>
</gene>
<dbReference type="Proteomes" id="UP000192472">
    <property type="component" value="Unassembled WGS sequence"/>
</dbReference>
<organism evidence="1 2">
    <name type="scientific">Reichenbachiella faecimaris</name>
    <dbReference type="NCBI Taxonomy" id="692418"/>
    <lineage>
        <taxon>Bacteria</taxon>
        <taxon>Pseudomonadati</taxon>
        <taxon>Bacteroidota</taxon>
        <taxon>Cytophagia</taxon>
        <taxon>Cytophagales</taxon>
        <taxon>Reichenbachiellaceae</taxon>
        <taxon>Reichenbachiella</taxon>
    </lineage>
</organism>